<reference evidence="3 4" key="1">
    <citation type="submission" date="2019-01" db="EMBL/GenBank/DDBJ databases">
        <title>A chromosome-scale genome assembly of the yellow perch, Perca flavescens.</title>
        <authorList>
            <person name="Feron R."/>
            <person name="Morvezen R."/>
            <person name="Bestin A."/>
            <person name="Haffray P."/>
            <person name="Klopp C."/>
            <person name="Zahm M."/>
            <person name="Cabau C."/>
            <person name="Roques C."/>
            <person name="Donnadieu C."/>
            <person name="Bouchez O."/>
            <person name="Christie M."/>
            <person name="Larson W."/>
            <person name="Guiguen Y."/>
        </authorList>
    </citation>
    <scope>NUCLEOTIDE SEQUENCE [LARGE SCALE GENOMIC DNA]</scope>
    <source>
        <strain evidence="3">YP-PL-M2</strain>
        <tissue evidence="3">Blood</tissue>
    </source>
</reference>
<sequence>MTLWTEALEEVMINMIEERPPLYNVSEKNYSNREVKRDCWRQITEKINISEKETKKKWDSLRTQFCRYRKLSPSGSSGTDKTPRQRWILRRLRFLEPHTKSKESGLNLTHTEPPASTDTSSGAPVDDLDNDRDEMAVEPPIAESTVLVEPDFESTSTSTSAGSPPRPPAKRSRKSHSDSLADTLMGLMRTTDAALHRMSAEGRPDFIAVACQCIEHKFRMVPPHLLPQLENRVQNLIFNFFEEHNLYTHTKDS</sequence>
<evidence type="ECO:0000313" key="4">
    <source>
        <dbReference type="Proteomes" id="UP000295070"/>
    </source>
</evidence>
<dbReference type="InterPro" id="IPR039353">
    <property type="entry name" value="TF_Adf1"/>
</dbReference>
<dbReference type="Pfam" id="PF10545">
    <property type="entry name" value="MADF_DNA_bdg"/>
    <property type="match status" value="1"/>
</dbReference>
<evidence type="ECO:0000313" key="3">
    <source>
        <dbReference type="EMBL" id="TDG98359.1"/>
    </source>
</evidence>
<dbReference type="PANTHER" id="PTHR12243:SF67">
    <property type="entry name" value="COREPRESSOR OF PANGOLIN, ISOFORM A-RELATED"/>
    <property type="match status" value="1"/>
</dbReference>
<dbReference type="AlphaFoldDB" id="A0A484C314"/>
<feature type="compositionally biased region" description="Polar residues" evidence="1">
    <location>
        <begin position="104"/>
        <end position="122"/>
    </location>
</feature>
<comment type="caution">
    <text evidence="3">The sequence shown here is derived from an EMBL/GenBank/DDBJ whole genome shotgun (WGS) entry which is preliminary data.</text>
</comment>
<dbReference type="PROSITE" id="PS51029">
    <property type="entry name" value="MADF"/>
    <property type="match status" value="1"/>
</dbReference>
<gene>
    <name evidence="3" type="ORF">EPR50_G00218110</name>
</gene>
<feature type="compositionally biased region" description="Low complexity" evidence="1">
    <location>
        <begin position="154"/>
        <end position="163"/>
    </location>
</feature>
<proteinExistence type="predicted"/>
<accession>A0A484C314</accession>
<organism evidence="3 4">
    <name type="scientific">Perca flavescens</name>
    <name type="common">American yellow perch</name>
    <name type="synonym">Morone flavescens</name>
    <dbReference type="NCBI Taxonomy" id="8167"/>
    <lineage>
        <taxon>Eukaryota</taxon>
        <taxon>Metazoa</taxon>
        <taxon>Chordata</taxon>
        <taxon>Craniata</taxon>
        <taxon>Vertebrata</taxon>
        <taxon>Euteleostomi</taxon>
        <taxon>Actinopterygii</taxon>
        <taxon>Neopterygii</taxon>
        <taxon>Teleostei</taxon>
        <taxon>Neoteleostei</taxon>
        <taxon>Acanthomorphata</taxon>
        <taxon>Eupercaria</taxon>
        <taxon>Perciformes</taxon>
        <taxon>Percoidei</taxon>
        <taxon>Percidae</taxon>
        <taxon>Percinae</taxon>
        <taxon>Perca</taxon>
    </lineage>
</organism>
<feature type="domain" description="MADF" evidence="2">
    <location>
        <begin position="11"/>
        <end position="100"/>
    </location>
</feature>
<feature type="region of interest" description="Disordered" evidence="1">
    <location>
        <begin position="99"/>
        <end position="178"/>
    </location>
</feature>
<name>A0A484C314_PERFV</name>
<dbReference type="EMBL" id="SCKG01000021">
    <property type="protein sequence ID" value="TDG98359.1"/>
    <property type="molecule type" value="Genomic_DNA"/>
</dbReference>
<evidence type="ECO:0000256" key="1">
    <source>
        <dbReference type="SAM" id="MobiDB-lite"/>
    </source>
</evidence>
<keyword evidence="4" id="KW-1185">Reference proteome</keyword>
<evidence type="ECO:0000259" key="2">
    <source>
        <dbReference type="PROSITE" id="PS51029"/>
    </source>
</evidence>
<dbReference type="SMART" id="SM00595">
    <property type="entry name" value="MADF"/>
    <property type="match status" value="1"/>
</dbReference>
<protein>
    <recommendedName>
        <fullName evidence="2">MADF domain-containing protein</fullName>
    </recommendedName>
</protein>
<dbReference type="Proteomes" id="UP000295070">
    <property type="component" value="Chromosome 21"/>
</dbReference>
<dbReference type="InterPro" id="IPR006578">
    <property type="entry name" value="MADF-dom"/>
</dbReference>
<dbReference type="PANTHER" id="PTHR12243">
    <property type="entry name" value="MADF DOMAIN TRANSCRIPTION FACTOR"/>
    <property type="match status" value="1"/>
</dbReference>